<accession>A0A2T4BWV6</accession>
<organism evidence="2 3">
    <name type="scientific">Trichoderma longibrachiatum ATCC 18648</name>
    <dbReference type="NCBI Taxonomy" id="983965"/>
    <lineage>
        <taxon>Eukaryota</taxon>
        <taxon>Fungi</taxon>
        <taxon>Dikarya</taxon>
        <taxon>Ascomycota</taxon>
        <taxon>Pezizomycotina</taxon>
        <taxon>Sordariomycetes</taxon>
        <taxon>Hypocreomycetidae</taxon>
        <taxon>Hypocreales</taxon>
        <taxon>Hypocreaceae</taxon>
        <taxon>Trichoderma</taxon>
    </lineage>
</organism>
<dbReference type="STRING" id="983965.A0A2T4BWV6"/>
<dbReference type="InterPro" id="IPR046676">
    <property type="entry name" value="DUF6546"/>
</dbReference>
<dbReference type="Pfam" id="PF20183">
    <property type="entry name" value="DUF6546"/>
    <property type="match status" value="1"/>
</dbReference>
<name>A0A2T4BWV6_TRILO</name>
<feature type="domain" description="DUF6546" evidence="1">
    <location>
        <begin position="282"/>
        <end position="457"/>
    </location>
</feature>
<protein>
    <recommendedName>
        <fullName evidence="1">DUF6546 domain-containing protein</fullName>
    </recommendedName>
</protein>
<sequence length="502" mass="58082">MSWSSLSTEIQWLILNHLRVSKCRQWAPPSRHRACRLTTGISQAVCASVCRDWSAFFESANFEKLILHQDDIPMLGEVVPRRGALMRWIWLRIELPPYDCPVCNLPESVEEDRVNKFIFTDAIWGLFDILSQLNNDHHPGITLELSAHSPSLIDHYAQELDYMINDTAWHTLDGIGWPRNSSGIRHLLLYGQQRGLTNAAALRMVGHPQGLRFDLRAPVPKRMNKTLPRVRAVKGLVIRGQCYRHFSVAKALDPIIRNLTQLREISYECWKGYDTATLKYRRTLRKISIYEGTSRCHRKLLRPHHTWKSATLGFGSDLAKASRNLEELYVNDLAEADDFFRPFWGNDYLKRATRLMVWRNLRRISLFAELVPPDLHEERIQAAGRAACRMPQLQFMELWYCDGNYQCVFTYDISQHAHDAHKLEMRSSWGARLSPATVQAWRDTVCRRGPGMELEVRGQGEMYILPQGRDLMCASVLRGDALSNTSRRQILGQHRDSYLERS</sequence>
<evidence type="ECO:0000259" key="1">
    <source>
        <dbReference type="Pfam" id="PF20183"/>
    </source>
</evidence>
<evidence type="ECO:0000313" key="3">
    <source>
        <dbReference type="Proteomes" id="UP000240760"/>
    </source>
</evidence>
<reference evidence="2 3" key="1">
    <citation type="submission" date="2016-07" db="EMBL/GenBank/DDBJ databases">
        <title>Multiple horizontal gene transfer events from other fungi enriched the ability of initially mycotrophic Trichoderma (Ascomycota) to feed on dead plant biomass.</title>
        <authorList>
            <consortium name="DOE Joint Genome Institute"/>
            <person name="Aerts A."/>
            <person name="Atanasova L."/>
            <person name="Chenthamara K."/>
            <person name="Zhang J."/>
            <person name="Grujic M."/>
            <person name="Henrissat B."/>
            <person name="Kuo A."/>
            <person name="Salamov A."/>
            <person name="Lipzen A."/>
            <person name="Labutti K."/>
            <person name="Barry K."/>
            <person name="Miao Y."/>
            <person name="Rahimi M.J."/>
            <person name="Shen Q."/>
            <person name="Grigoriev I.V."/>
            <person name="Kubicek C.P."/>
            <person name="Druzhinina I.S."/>
        </authorList>
    </citation>
    <scope>NUCLEOTIDE SEQUENCE [LARGE SCALE GENOMIC DNA]</scope>
    <source>
        <strain evidence="2 3">ATCC 18648</strain>
    </source>
</reference>
<dbReference type="AlphaFoldDB" id="A0A2T4BWV6"/>
<proteinExistence type="predicted"/>
<dbReference type="EMBL" id="KZ679137">
    <property type="protein sequence ID" value="PTB73803.1"/>
    <property type="molecule type" value="Genomic_DNA"/>
</dbReference>
<dbReference type="OrthoDB" id="4802432at2759"/>
<evidence type="ECO:0000313" key="2">
    <source>
        <dbReference type="EMBL" id="PTB73803.1"/>
    </source>
</evidence>
<keyword evidence="3" id="KW-1185">Reference proteome</keyword>
<dbReference type="Proteomes" id="UP000240760">
    <property type="component" value="Unassembled WGS sequence"/>
</dbReference>
<gene>
    <name evidence="2" type="ORF">M440DRAFT_1471837</name>
</gene>